<dbReference type="InterPro" id="IPR053136">
    <property type="entry name" value="UTP_pyrophosphatase-like"/>
</dbReference>
<evidence type="ECO:0000313" key="3">
    <source>
        <dbReference type="Proteomes" id="UP000191448"/>
    </source>
</evidence>
<organism evidence="2 3">
    <name type="scientific">Clostridium thermobutyricum DSM 4928</name>
    <dbReference type="NCBI Taxonomy" id="1121339"/>
    <lineage>
        <taxon>Bacteria</taxon>
        <taxon>Bacillati</taxon>
        <taxon>Bacillota</taxon>
        <taxon>Clostridia</taxon>
        <taxon>Eubacteriales</taxon>
        <taxon>Clostridiaceae</taxon>
        <taxon>Clostridium</taxon>
    </lineage>
</organism>
<dbReference type="Proteomes" id="UP000191448">
    <property type="component" value="Unassembled WGS sequence"/>
</dbReference>
<dbReference type="Gene3D" id="3.30.2010.10">
    <property type="entry name" value="Metalloproteases ('zincins'), catalytic domain"/>
    <property type="match status" value="1"/>
</dbReference>
<dbReference type="AlphaFoldDB" id="A0A1V4SU46"/>
<comment type="caution">
    <text evidence="2">The sequence shown here is derived from an EMBL/GenBank/DDBJ whole genome shotgun (WGS) entry which is preliminary data.</text>
</comment>
<dbReference type="PANTHER" id="PTHR30399:SF1">
    <property type="entry name" value="UTP PYROPHOSPHATASE"/>
    <property type="match status" value="1"/>
</dbReference>
<dbReference type="EMBL" id="LTAY01000070">
    <property type="protein sequence ID" value="OPX46811.1"/>
    <property type="molecule type" value="Genomic_DNA"/>
</dbReference>
<evidence type="ECO:0000259" key="1">
    <source>
        <dbReference type="Pfam" id="PF01863"/>
    </source>
</evidence>
<dbReference type="CDD" id="cd07344">
    <property type="entry name" value="M48_yhfN_like"/>
    <property type="match status" value="1"/>
</dbReference>
<name>A0A1V4SU46_9CLOT</name>
<evidence type="ECO:0000313" key="2">
    <source>
        <dbReference type="EMBL" id="OPX46811.1"/>
    </source>
</evidence>
<dbReference type="RefSeq" id="WP_080023836.1">
    <property type="nucleotide sequence ID" value="NZ_LTAY01000070.1"/>
</dbReference>
<dbReference type="OrthoDB" id="9811177at2"/>
<accession>A0A1V4SU46</accession>
<gene>
    <name evidence="2" type="ORF">CLTHE_26320</name>
</gene>
<reference evidence="2 3" key="1">
    <citation type="submission" date="2016-02" db="EMBL/GenBank/DDBJ databases">
        <title>Genome sequence of Clostridium thermobutyricum DSM 4928.</title>
        <authorList>
            <person name="Poehlein A."/>
            <person name="Daniel R."/>
        </authorList>
    </citation>
    <scope>NUCLEOTIDE SEQUENCE [LARGE SCALE GENOMIC DNA]</scope>
    <source>
        <strain evidence="2 3">DSM 4928</strain>
    </source>
</reference>
<sequence>MWKEKVFIERKNVKNLNIRIRDGKILVSAPLNISEEYIMNALETKEDWIKEKLLKKREEKIIDLLNREVINNGDIIPFLGNEYKIEIIEKSNGGVIIQNDKIIINCYKSKNAIELLKKFYKEKINNIFVDIFEKMQENTELYANKLTIKFMKTRWGSCNKNKKYINLNGELISKRYKAIEYVILHELCHLVHANHSRDFYNLVEKFMPDYRDEEIYLNGK</sequence>
<protein>
    <submittedName>
        <fullName evidence="2">WLM domain protein</fullName>
    </submittedName>
</protein>
<dbReference type="PANTHER" id="PTHR30399">
    <property type="entry name" value="UNCHARACTERIZED PROTEIN YGJP"/>
    <property type="match status" value="1"/>
</dbReference>
<feature type="domain" description="YgjP-like metallopeptidase" evidence="1">
    <location>
        <begin position="14"/>
        <end position="218"/>
    </location>
</feature>
<proteinExistence type="predicted"/>
<dbReference type="Pfam" id="PF01863">
    <property type="entry name" value="YgjP-like"/>
    <property type="match status" value="1"/>
</dbReference>
<dbReference type="InterPro" id="IPR002725">
    <property type="entry name" value="YgjP-like_metallopeptidase"/>
</dbReference>